<comment type="caution">
    <text evidence="1">The sequence shown here is derived from an EMBL/GenBank/DDBJ whole genome shotgun (WGS) entry which is preliminary data.</text>
</comment>
<organism evidence="1 2">
    <name type="scientific">Lachnoclostridium phytofermentans</name>
    <dbReference type="NCBI Taxonomy" id="66219"/>
    <lineage>
        <taxon>Bacteria</taxon>
        <taxon>Bacillati</taxon>
        <taxon>Bacillota</taxon>
        <taxon>Clostridia</taxon>
        <taxon>Lachnospirales</taxon>
        <taxon>Lachnospiraceae</taxon>
    </lineage>
</organism>
<dbReference type="Proteomes" id="UP000262969">
    <property type="component" value="Unassembled WGS sequence"/>
</dbReference>
<gene>
    <name evidence="1" type="ORF">DHW61_10240</name>
</gene>
<proteinExistence type="predicted"/>
<evidence type="ECO:0000313" key="1">
    <source>
        <dbReference type="EMBL" id="HCL02771.1"/>
    </source>
</evidence>
<dbReference type="AlphaFoldDB" id="A0A3D2X6L6"/>
<reference evidence="1 2" key="1">
    <citation type="journal article" date="2018" name="Nat. Biotechnol.">
        <title>A standardized bacterial taxonomy based on genome phylogeny substantially revises the tree of life.</title>
        <authorList>
            <person name="Parks D.H."/>
            <person name="Chuvochina M."/>
            <person name="Waite D.W."/>
            <person name="Rinke C."/>
            <person name="Skarshewski A."/>
            <person name="Chaumeil P.A."/>
            <person name="Hugenholtz P."/>
        </authorList>
    </citation>
    <scope>NUCLEOTIDE SEQUENCE [LARGE SCALE GENOMIC DNA]</scope>
    <source>
        <strain evidence="1">UBA11728</strain>
    </source>
</reference>
<protein>
    <submittedName>
        <fullName evidence="1">Uncharacterized protein</fullName>
    </submittedName>
</protein>
<evidence type="ECO:0000313" key="2">
    <source>
        <dbReference type="Proteomes" id="UP000262969"/>
    </source>
</evidence>
<sequence length="72" mass="8621">MEKDNQKRLGAFEKMLEGILVEYKDILSRMEKLKAEGKVKSVTYQQLLVRKLMYTNMLALYELYDLRDKTEE</sequence>
<name>A0A3D2X6L6_9FIRM</name>
<accession>A0A3D2X6L6</accession>
<dbReference type="EMBL" id="DPVV01000338">
    <property type="protein sequence ID" value="HCL02771.1"/>
    <property type="molecule type" value="Genomic_DNA"/>
</dbReference>